<comment type="caution">
    <text evidence="3">The sequence shown here is derived from an EMBL/GenBank/DDBJ whole genome shotgun (WGS) entry which is preliminary data.</text>
</comment>
<dbReference type="InterPro" id="IPR011990">
    <property type="entry name" value="TPR-like_helical_dom_sf"/>
</dbReference>
<feature type="repeat" description="PPR" evidence="2">
    <location>
        <begin position="201"/>
        <end position="235"/>
    </location>
</feature>
<dbReference type="InterPro" id="IPR020904">
    <property type="entry name" value="Sc_DH/Rdtase_CS"/>
</dbReference>
<dbReference type="InterPro" id="IPR002885">
    <property type="entry name" value="PPR_rpt"/>
</dbReference>
<feature type="repeat" description="PPR" evidence="2">
    <location>
        <begin position="446"/>
        <end position="480"/>
    </location>
</feature>
<dbReference type="Gene3D" id="3.40.50.720">
    <property type="entry name" value="NAD(P)-binding Rossmann-like Domain"/>
    <property type="match status" value="1"/>
</dbReference>
<feature type="repeat" description="PPR" evidence="2">
    <location>
        <begin position="376"/>
        <end position="410"/>
    </location>
</feature>
<dbReference type="PRINTS" id="PR00080">
    <property type="entry name" value="SDRFAMILY"/>
</dbReference>
<dbReference type="EMBL" id="JACMSC010000004">
    <property type="protein sequence ID" value="KAG6523179.1"/>
    <property type="molecule type" value="Genomic_DNA"/>
</dbReference>
<feature type="repeat" description="PPR" evidence="2">
    <location>
        <begin position="236"/>
        <end position="270"/>
    </location>
</feature>
<dbReference type="Pfam" id="PF01535">
    <property type="entry name" value="PPR"/>
    <property type="match status" value="3"/>
</dbReference>
<dbReference type="PROSITE" id="PS00061">
    <property type="entry name" value="ADH_SHORT"/>
    <property type="match status" value="1"/>
</dbReference>
<feature type="repeat" description="PPR" evidence="2">
    <location>
        <begin position="411"/>
        <end position="445"/>
    </location>
</feature>
<dbReference type="Pfam" id="PF13041">
    <property type="entry name" value="PPR_2"/>
    <property type="match status" value="3"/>
</dbReference>
<dbReference type="NCBIfam" id="TIGR00756">
    <property type="entry name" value="PPR"/>
    <property type="match status" value="9"/>
</dbReference>
<organism evidence="3 4">
    <name type="scientific">Zingiber officinale</name>
    <name type="common">Ginger</name>
    <name type="synonym">Amomum zingiber</name>
    <dbReference type="NCBI Taxonomy" id="94328"/>
    <lineage>
        <taxon>Eukaryota</taxon>
        <taxon>Viridiplantae</taxon>
        <taxon>Streptophyta</taxon>
        <taxon>Embryophyta</taxon>
        <taxon>Tracheophyta</taxon>
        <taxon>Spermatophyta</taxon>
        <taxon>Magnoliopsida</taxon>
        <taxon>Liliopsida</taxon>
        <taxon>Zingiberales</taxon>
        <taxon>Zingiberaceae</taxon>
        <taxon>Zingiber</taxon>
    </lineage>
</organism>
<keyword evidence="4" id="KW-1185">Reference proteome</keyword>
<protein>
    <recommendedName>
        <fullName evidence="5">Pentatricopeptide repeat-containing protein</fullName>
    </recommendedName>
</protein>
<dbReference type="SUPFAM" id="SSF51735">
    <property type="entry name" value="NAD(P)-binding Rossmann-fold domains"/>
    <property type="match status" value="1"/>
</dbReference>
<evidence type="ECO:0008006" key="5">
    <source>
        <dbReference type="Google" id="ProtNLM"/>
    </source>
</evidence>
<dbReference type="Gene3D" id="1.25.40.10">
    <property type="entry name" value="Tetratricopeptide repeat domain"/>
    <property type="match status" value="5"/>
</dbReference>
<feature type="repeat" description="PPR" evidence="2">
    <location>
        <begin position="166"/>
        <end position="200"/>
    </location>
</feature>
<keyword evidence="1" id="KW-0677">Repeat</keyword>
<sequence length="729" mass="80763">MATARKPFVLLQQLIKTYPIFDPSTSALVLRHLVDYQDPSHDPRPAALYLHHMLRRGLTPHPATFNRLLRRLLLDADLLHTASSLFREARTRMPLDEHSFAVMIRGLCDAGLFDEASILLDEFEAGAEASSVVIYTSLIDGCCKRGSFDAAKRLFDRMKGRGVSPNEFTYTVMINGCFRNGFPTSGFEMYDEMKQSGVCPNLYTYNVLISECCRGQDFCSAFQLFDEMSQKGILPNIVTYNTLIGGFCKQSKVKDAGNLFIKLKADGLRPSLVTYNLLIDGYFKAGQCSKATSLMNQMKKTGCSPSGVTYNVLINGFSRAGDLIGVANAYEDMKLRGLAPTLVTYNILIDAFARANDTERAFQMYESMERAGLKADAYTYAVLIHGLCMQANMKDARKLFDSMNDKGLRPTDATYDMMVYGYGREGSSYKALRLISDMISKGMTPNIASYGLAIRILCKDRKWHEAEILLSKMVTSGLQPNDFVHEALSCGKLRCAIVEELARFGAAVHTCARNEAELKQSLQKWRDLKLQVTGSVCDVSSSEEREKLIKEVSAIFNGKLNILVNNVAIYYNKSVLEVTQEEYKHTMNTNLEAGFHLSQLAHPLLKTSGRGNIVFISSISGLKGYSSLSVYGASKGAMNQITRCLACEWAKDNIRINCVAPGLIKTPMAKRFMENEECVAKWLHCTPLGRAGEPEEVAALVAFLCLPSSSFITGQVITVDGGVTISGDY</sequence>
<reference evidence="3 4" key="1">
    <citation type="submission" date="2020-08" db="EMBL/GenBank/DDBJ databases">
        <title>Plant Genome Project.</title>
        <authorList>
            <person name="Zhang R.-G."/>
        </authorList>
    </citation>
    <scope>NUCLEOTIDE SEQUENCE [LARGE SCALE GENOMIC DNA]</scope>
    <source>
        <tissue evidence="3">Rhizome</tissue>
    </source>
</reference>
<evidence type="ECO:0000256" key="2">
    <source>
        <dbReference type="PROSITE-ProRule" id="PRU00708"/>
    </source>
</evidence>
<feature type="repeat" description="PPR" evidence="2">
    <location>
        <begin position="131"/>
        <end position="165"/>
    </location>
</feature>
<dbReference type="AlphaFoldDB" id="A0A8J5HJ60"/>
<dbReference type="InterPro" id="IPR002347">
    <property type="entry name" value="SDR_fam"/>
</dbReference>
<dbReference type="Proteomes" id="UP000734854">
    <property type="component" value="Unassembled WGS sequence"/>
</dbReference>
<name>A0A8J5HJ60_ZINOF</name>
<dbReference type="InterPro" id="IPR036291">
    <property type="entry name" value="NAD(P)-bd_dom_sf"/>
</dbReference>
<evidence type="ECO:0000313" key="4">
    <source>
        <dbReference type="Proteomes" id="UP000734854"/>
    </source>
</evidence>
<dbReference type="PANTHER" id="PTHR47942:SF63">
    <property type="entry name" value="PENTATRICOPEPTIDE REPEAT-CONTAINING PROTEIN"/>
    <property type="match status" value="1"/>
</dbReference>
<feature type="repeat" description="PPR" evidence="2">
    <location>
        <begin position="271"/>
        <end position="305"/>
    </location>
</feature>
<dbReference type="Pfam" id="PF13812">
    <property type="entry name" value="PPR_3"/>
    <property type="match status" value="1"/>
</dbReference>
<feature type="repeat" description="PPR" evidence="2">
    <location>
        <begin position="306"/>
        <end position="340"/>
    </location>
</feature>
<dbReference type="PRINTS" id="PR00081">
    <property type="entry name" value="GDHRDH"/>
</dbReference>
<gene>
    <name evidence="3" type="ORF">ZIOFF_013032</name>
</gene>
<dbReference type="PROSITE" id="PS51375">
    <property type="entry name" value="PPR"/>
    <property type="match status" value="10"/>
</dbReference>
<evidence type="ECO:0000313" key="3">
    <source>
        <dbReference type="EMBL" id="KAG6523179.1"/>
    </source>
</evidence>
<dbReference type="FunFam" id="3.40.50.720:FF:000084">
    <property type="entry name" value="Short-chain dehydrogenase reductase"/>
    <property type="match status" value="1"/>
</dbReference>
<evidence type="ECO:0000256" key="1">
    <source>
        <dbReference type="ARBA" id="ARBA00022737"/>
    </source>
</evidence>
<feature type="repeat" description="PPR" evidence="2">
    <location>
        <begin position="341"/>
        <end position="375"/>
    </location>
</feature>
<dbReference type="InterPro" id="IPR051222">
    <property type="entry name" value="PPR/CCM1_RNA-binding"/>
</dbReference>
<dbReference type="PANTHER" id="PTHR47942">
    <property type="entry name" value="TETRATRICOPEPTIDE REPEAT (TPR)-LIKE SUPERFAMILY PROTEIN-RELATED"/>
    <property type="match status" value="1"/>
</dbReference>
<dbReference type="Pfam" id="PF13561">
    <property type="entry name" value="adh_short_C2"/>
    <property type="match status" value="1"/>
</dbReference>
<accession>A0A8J5HJ60</accession>
<proteinExistence type="predicted"/>